<feature type="transmembrane region" description="Helical" evidence="9">
    <location>
        <begin position="737"/>
        <end position="756"/>
    </location>
</feature>
<keyword evidence="2" id="KW-0813">Transport</keyword>
<keyword evidence="7" id="KW-0406">Ion transport</keyword>
<name>A0A9J7N7L7_BRAFL</name>
<dbReference type="PANTHER" id="PTHR16254:SF14">
    <property type="entry name" value="TRANSMEMBRANE AND COILED-COIL DOMAIN-CONTAINING PROTEIN 3"/>
    <property type="match status" value="1"/>
</dbReference>
<feature type="transmembrane region" description="Helical" evidence="9">
    <location>
        <begin position="403"/>
        <end position="421"/>
    </location>
</feature>
<evidence type="ECO:0000313" key="11">
    <source>
        <dbReference type="Proteomes" id="UP000001554"/>
    </source>
</evidence>
<evidence type="ECO:0000313" key="14">
    <source>
        <dbReference type="RefSeq" id="XP_035692781.1"/>
    </source>
</evidence>
<dbReference type="Gene3D" id="1.20.1530.20">
    <property type="match status" value="2"/>
</dbReference>
<dbReference type="Proteomes" id="UP000001554">
    <property type="component" value="Chromosome 12"/>
</dbReference>
<dbReference type="InterPro" id="IPR038770">
    <property type="entry name" value="Na+/solute_symporter_sf"/>
</dbReference>
<keyword evidence="5" id="KW-0732">Signal</keyword>
<comment type="subcellular location">
    <subcellularLocation>
        <location evidence="1">Membrane</location>
        <topology evidence="1">Multi-pass membrane protein</topology>
    </subcellularLocation>
</comment>
<evidence type="ECO:0000313" key="13">
    <source>
        <dbReference type="RefSeq" id="XP_035692780.1"/>
    </source>
</evidence>
<feature type="transmembrane region" description="Helical" evidence="9">
    <location>
        <begin position="650"/>
        <end position="670"/>
    </location>
</feature>
<dbReference type="PANTHER" id="PTHR16254">
    <property type="entry name" value="POTASSIUM/PROTON ANTIPORTER-RELATED"/>
    <property type="match status" value="1"/>
</dbReference>
<feature type="domain" description="Cation/H+ exchanger transmembrane" evidence="10">
    <location>
        <begin position="333"/>
        <end position="456"/>
    </location>
</feature>
<evidence type="ECO:0000256" key="2">
    <source>
        <dbReference type="ARBA" id="ARBA00022448"/>
    </source>
</evidence>
<gene>
    <name evidence="12 13 14 15" type="primary">LOC118427237</name>
</gene>
<feature type="transmembrane region" description="Helical" evidence="9">
    <location>
        <begin position="704"/>
        <end position="725"/>
    </location>
</feature>
<evidence type="ECO:0000256" key="1">
    <source>
        <dbReference type="ARBA" id="ARBA00004141"/>
    </source>
</evidence>
<dbReference type="GeneID" id="118427237"/>
<dbReference type="InterPro" id="IPR006153">
    <property type="entry name" value="Cation/H_exchanger_TM"/>
</dbReference>
<feature type="transmembrane region" description="Helical" evidence="9">
    <location>
        <begin position="597"/>
        <end position="630"/>
    </location>
</feature>
<evidence type="ECO:0000256" key="3">
    <source>
        <dbReference type="ARBA" id="ARBA00022449"/>
    </source>
</evidence>
<protein>
    <submittedName>
        <fullName evidence="12 13">Transmembrane and coiled-coil domain-containing protein 3-like isoform X1</fullName>
    </submittedName>
</protein>
<dbReference type="InterPro" id="IPR045158">
    <property type="entry name" value="KEA4/5/6-like"/>
</dbReference>
<evidence type="ECO:0000256" key="8">
    <source>
        <dbReference type="ARBA" id="ARBA00023136"/>
    </source>
</evidence>
<feature type="transmembrane region" description="Helical" evidence="9">
    <location>
        <begin position="557"/>
        <end position="576"/>
    </location>
</feature>
<dbReference type="Pfam" id="PF00999">
    <property type="entry name" value="Na_H_Exchanger"/>
    <property type="match status" value="2"/>
</dbReference>
<reference evidence="12 13" key="2">
    <citation type="submission" date="2025-04" db="UniProtKB">
        <authorList>
            <consortium name="RefSeq"/>
        </authorList>
    </citation>
    <scope>IDENTIFICATION</scope>
    <source>
        <strain evidence="12 13">S238N-H82</strain>
        <tissue evidence="12 13">Testes</tissue>
    </source>
</reference>
<evidence type="ECO:0000256" key="5">
    <source>
        <dbReference type="ARBA" id="ARBA00022729"/>
    </source>
</evidence>
<evidence type="ECO:0000256" key="7">
    <source>
        <dbReference type="ARBA" id="ARBA00023065"/>
    </source>
</evidence>
<evidence type="ECO:0000313" key="15">
    <source>
        <dbReference type="RefSeq" id="XP_035692782.1"/>
    </source>
</evidence>
<dbReference type="OMA" id="IKAHASK"/>
<dbReference type="AlphaFoldDB" id="A0A9J7N7L7"/>
<dbReference type="RefSeq" id="XP_035692782.1">
    <property type="nucleotide sequence ID" value="XM_035836889.1"/>
</dbReference>
<dbReference type="KEGG" id="bfo:118427237"/>
<keyword evidence="11" id="KW-1185">Reference proteome</keyword>
<organism evidence="11 13">
    <name type="scientific">Branchiostoma floridae</name>
    <name type="common">Florida lancelet</name>
    <name type="synonym">Amphioxus</name>
    <dbReference type="NCBI Taxonomy" id="7739"/>
    <lineage>
        <taxon>Eukaryota</taxon>
        <taxon>Metazoa</taxon>
        <taxon>Chordata</taxon>
        <taxon>Cephalochordata</taxon>
        <taxon>Leptocardii</taxon>
        <taxon>Amphioxiformes</taxon>
        <taxon>Branchiostomatidae</taxon>
        <taxon>Branchiostoma</taxon>
    </lineage>
</organism>
<sequence>MIFVKRLFPVLTITRLLKKLFHSTMIVKVHKMVSNRLTLLLLLILFVAMIKHASTKRVQKKAENKKEIEKPKNRELDVDHGLLRRAVQLPIKPPIQKIVGAKDRWTKWTGQSCDHLQGLLDLKKRIMNRLNQGIESVKKKKDATEEEKKFEIHTFVVFQRELNDSETAIFQAVHSLKHALSGNYRDISYMREASLQRLDALKAATLQEEEEYSELVRVENKVQELAHKANSSTFLEDILADVAKAADKLEESMQEHVFDESKKAQGALIEAVVRVKEDPGKVNDSKSGVDDGGMSMLVDSKDNQYILTKAKDSTTPLAHKQLIQDIILILSMSFLWGWLCNILHLPTLFGYVMTGLVLGPAGLNIIKAVVQVETLGEFGVFFILFTVGMEFSPDKLRKTWKVAVLGSLAMMLLMVLCGILWGYPLNISWKQSVFVSACLSLSSTPLVVRFLSTSARSDHKHDDPDTSDIVPTEELCLDLTPHDGPAESEQPSGKSKWIGKVSSELDYSSILLGILVMQDVMLGLIMAIMPTLAPSGPPDVIGQSTTDHRSAWDTVKAIMALLEAVVVVLGLSFVLSKYVMSPFFRKLHLQGSKEMLLMGTVALCFLMLQLTDVLGVSMEVGCFLAGVLVSSQGHQVVEELLSLIDPVKDIFASIFFATIGLHVFPTFVVYELSILAIMTLVVVSLKFIVGVAVLGLFLTSRQSFLKWLVAAGLAQVSEFSFVLGSRARRLGIISREVYLLVLGVTTLSLLLAPALWQLSLWRFRVIRRRSFSGPQMT</sequence>
<keyword evidence="3" id="KW-0050">Antiport</keyword>
<keyword evidence="4 9" id="KW-0812">Transmembrane</keyword>
<evidence type="ECO:0000259" key="10">
    <source>
        <dbReference type="Pfam" id="PF00999"/>
    </source>
</evidence>
<proteinExistence type="predicted"/>
<dbReference type="RefSeq" id="XP_035692779.1">
    <property type="nucleotide sequence ID" value="XM_035836886.1"/>
</dbReference>
<dbReference type="OrthoDB" id="1654420at2759"/>
<reference evidence="11" key="1">
    <citation type="journal article" date="2020" name="Nat. Ecol. Evol.">
        <title>Deeply conserved synteny resolves early events in vertebrate evolution.</title>
        <authorList>
            <person name="Simakov O."/>
            <person name="Marletaz F."/>
            <person name="Yue J.X."/>
            <person name="O'Connell B."/>
            <person name="Jenkins J."/>
            <person name="Brandt A."/>
            <person name="Calef R."/>
            <person name="Tung C.H."/>
            <person name="Huang T.K."/>
            <person name="Schmutz J."/>
            <person name="Satoh N."/>
            <person name="Yu J.K."/>
            <person name="Putnam N.H."/>
            <person name="Green R.E."/>
            <person name="Rokhsar D.S."/>
        </authorList>
    </citation>
    <scope>NUCLEOTIDE SEQUENCE [LARGE SCALE GENOMIC DNA]</scope>
    <source>
        <strain evidence="11">S238N-H82</strain>
    </source>
</reference>
<evidence type="ECO:0000313" key="12">
    <source>
        <dbReference type="RefSeq" id="XP_035692779.1"/>
    </source>
</evidence>
<feature type="transmembrane region" description="Helical" evidence="9">
    <location>
        <begin position="322"/>
        <end position="341"/>
    </location>
</feature>
<dbReference type="GO" id="GO:0015386">
    <property type="term" value="F:potassium:proton antiporter activity"/>
    <property type="evidence" value="ECO:0007669"/>
    <property type="project" value="InterPro"/>
</dbReference>
<feature type="transmembrane region" description="Helical" evidence="9">
    <location>
        <begin position="372"/>
        <end position="391"/>
    </location>
</feature>
<feature type="domain" description="Cation/H+ exchanger transmembrane" evidence="10">
    <location>
        <begin position="506"/>
        <end position="755"/>
    </location>
</feature>
<evidence type="ECO:0000256" key="6">
    <source>
        <dbReference type="ARBA" id="ARBA00022989"/>
    </source>
</evidence>
<keyword evidence="6 9" id="KW-1133">Transmembrane helix</keyword>
<feature type="transmembrane region" description="Helical" evidence="9">
    <location>
        <begin position="677"/>
        <end position="698"/>
    </location>
</feature>
<feature type="transmembrane region" description="Helical" evidence="9">
    <location>
        <begin position="510"/>
        <end position="529"/>
    </location>
</feature>
<dbReference type="GO" id="GO:0016020">
    <property type="term" value="C:membrane"/>
    <property type="evidence" value="ECO:0007669"/>
    <property type="project" value="UniProtKB-SubCell"/>
</dbReference>
<evidence type="ECO:0000256" key="4">
    <source>
        <dbReference type="ARBA" id="ARBA00022692"/>
    </source>
</evidence>
<feature type="transmembrane region" description="Helical" evidence="9">
    <location>
        <begin position="433"/>
        <end position="451"/>
    </location>
</feature>
<dbReference type="RefSeq" id="XP_035692780.1">
    <property type="nucleotide sequence ID" value="XM_035836887.1"/>
</dbReference>
<accession>A0A9J7N7L7</accession>
<evidence type="ECO:0000256" key="9">
    <source>
        <dbReference type="SAM" id="Phobius"/>
    </source>
</evidence>
<dbReference type="RefSeq" id="XP_035692781.1">
    <property type="nucleotide sequence ID" value="XM_035836888.1"/>
</dbReference>
<keyword evidence="8 9" id="KW-0472">Membrane</keyword>